<accession>A0A0B7I8L4</accession>
<evidence type="ECO:0000313" key="4">
    <source>
        <dbReference type="Proteomes" id="UP000265497"/>
    </source>
</evidence>
<organism evidence="1 3">
    <name type="scientific">Capnocytophaga canis</name>
    <dbReference type="NCBI Taxonomy" id="1848903"/>
    <lineage>
        <taxon>Bacteria</taxon>
        <taxon>Pseudomonadati</taxon>
        <taxon>Bacteroidota</taxon>
        <taxon>Flavobacteriia</taxon>
        <taxon>Flavobacteriales</taxon>
        <taxon>Flavobacteriaceae</taxon>
        <taxon>Capnocytophaga</taxon>
    </lineage>
</organism>
<name>A0A0B7I8L4_9FLAO</name>
<dbReference type="AlphaFoldDB" id="A0A0B7I8L4"/>
<reference evidence="1 3" key="1">
    <citation type="submission" date="2015-01" db="EMBL/GenBank/DDBJ databases">
        <authorList>
            <person name="MANFREDI Pablo"/>
        </authorList>
    </citation>
    <scope>NUCLEOTIDE SEQUENCE [LARGE SCALE GENOMIC DNA]</scope>
    <source>
        <strain evidence="1 3">CcD38</strain>
    </source>
</reference>
<dbReference type="EMBL" id="CDOI01000145">
    <property type="protein sequence ID" value="CEN46407.1"/>
    <property type="molecule type" value="Genomic_DNA"/>
</dbReference>
<dbReference type="SUPFAM" id="SSF49464">
    <property type="entry name" value="Carboxypeptidase regulatory domain-like"/>
    <property type="match status" value="1"/>
</dbReference>
<dbReference type="Proteomes" id="UP000045051">
    <property type="component" value="Unassembled WGS sequence"/>
</dbReference>
<proteinExistence type="predicted"/>
<evidence type="ECO:0000313" key="3">
    <source>
        <dbReference type="Proteomes" id="UP000045051"/>
    </source>
</evidence>
<dbReference type="InterPro" id="IPR008969">
    <property type="entry name" value="CarboxyPept-like_regulatory"/>
</dbReference>
<evidence type="ECO:0000313" key="2">
    <source>
        <dbReference type="EMBL" id="RIY37188.1"/>
    </source>
</evidence>
<gene>
    <name evidence="1" type="ORF">CCAND38_340011</name>
    <name evidence="2" type="ORF">CKY20_03605</name>
</gene>
<reference evidence="2 4" key="2">
    <citation type="submission" date="2017-08" db="EMBL/GenBank/DDBJ databases">
        <title>Capnocytophaga canis 17-158 assembly.</title>
        <authorList>
            <person name="Gulvik C.A."/>
        </authorList>
    </citation>
    <scope>NUCLEOTIDE SEQUENCE [LARGE SCALE GENOMIC DNA]</scope>
    <source>
        <strain evidence="2 4">17-158</strain>
    </source>
</reference>
<evidence type="ECO:0008006" key="5">
    <source>
        <dbReference type="Google" id="ProtNLM"/>
    </source>
</evidence>
<sequence length="413" mass="48838">MKYVFILLLLSLKSFSQQISVSSQVIDYESGLPIYGAHILLNKEIIASTDDEGFFRILIHPDKVQQLCISHISYETVCYNKLLDFPQKIEMKINVNTLAEVVVGNDIDNHKHFMKKLREVYRKTSEGNFVSPFNLKKIAYNKEKISNYIESEGWVVVPSALNPRIFTDPMWIFCNTRFLENGEFGETSNVFYEGSEMYRYFVANHPFLLKSGYTFQMEESEYINGKEFWILSFQSKRKIKNETRYFTNIKGKIWIDPANYMISKEMFSLNLENIISVVGNIFYSQVGGYNIMNKLTLDMFSVEESMQRPYKPSYVLTFYIPQSREKYRNLNIRDFSDCYNKNITYESTYWKNKPVTENNPFYKELMILKGKRTFSEAFENSKKIELFSKQDLVNQHTKKSIERWLAKQEKKKK</sequence>
<keyword evidence="3" id="KW-1185">Reference proteome</keyword>
<dbReference type="EMBL" id="NSDI01000003">
    <property type="protein sequence ID" value="RIY37188.1"/>
    <property type="molecule type" value="Genomic_DNA"/>
</dbReference>
<dbReference type="Proteomes" id="UP000265497">
    <property type="component" value="Unassembled WGS sequence"/>
</dbReference>
<evidence type="ECO:0000313" key="1">
    <source>
        <dbReference type="EMBL" id="CEN46407.1"/>
    </source>
</evidence>
<protein>
    <recommendedName>
        <fullName evidence="5">Carboxypeptidase-like regulatory domain-containing protein</fullName>
    </recommendedName>
</protein>
<dbReference type="RefSeq" id="WP_042344307.1">
    <property type="nucleotide sequence ID" value="NZ_CDOH01000168.1"/>
</dbReference>